<organism evidence="1 2">
    <name type="scientific">Bifidobacterium oedipodis</name>
    <dbReference type="NCBI Taxonomy" id="2675322"/>
    <lineage>
        <taxon>Bacteria</taxon>
        <taxon>Bacillati</taxon>
        <taxon>Actinomycetota</taxon>
        <taxon>Actinomycetes</taxon>
        <taxon>Bifidobacteriales</taxon>
        <taxon>Bifidobacteriaceae</taxon>
        <taxon>Bifidobacterium</taxon>
    </lineage>
</organism>
<sequence length="58" mass="6642">MIAQTFLGYWFDTIKLAFYIYSYNLLKRISKVVISDAVQQERMHAPSGGCEAKQSGEH</sequence>
<evidence type="ECO:0000313" key="2">
    <source>
        <dbReference type="Proteomes" id="UP000532194"/>
    </source>
</evidence>
<proteinExistence type="predicted"/>
<protein>
    <submittedName>
        <fullName evidence="1">Uncharacterized protein</fullName>
    </submittedName>
</protein>
<keyword evidence="2" id="KW-1185">Reference proteome</keyword>
<comment type="caution">
    <text evidence="1">The sequence shown here is derived from an EMBL/GenBank/DDBJ whole genome shotgun (WGS) entry which is preliminary data.</text>
</comment>
<gene>
    <name evidence="1" type="ORF">G1C95_1772</name>
</gene>
<dbReference type="EMBL" id="JAAIII010000005">
    <property type="protein sequence ID" value="NMM94585.1"/>
    <property type="molecule type" value="Genomic_DNA"/>
</dbReference>
<dbReference type="RefSeq" id="WP_169172610.1">
    <property type="nucleotide sequence ID" value="NZ_JAAIII010000005.1"/>
</dbReference>
<name>A0A7Y0EQN1_9BIFI</name>
<evidence type="ECO:0000313" key="1">
    <source>
        <dbReference type="EMBL" id="NMM94585.1"/>
    </source>
</evidence>
<dbReference type="Proteomes" id="UP000532194">
    <property type="component" value="Unassembled WGS sequence"/>
</dbReference>
<accession>A0A7Y0EQN1</accession>
<reference evidence="1 2" key="1">
    <citation type="submission" date="2020-02" db="EMBL/GenBank/DDBJ databases">
        <title>Characterization of phylogenetic diversity of novel bifidobacterial species isolated in Czech ZOOs.</title>
        <authorList>
            <person name="Lugli G.A."/>
            <person name="Vera N.B."/>
            <person name="Ventura M."/>
        </authorList>
    </citation>
    <scope>NUCLEOTIDE SEQUENCE [LARGE SCALE GENOMIC DNA]</scope>
    <source>
        <strain evidence="1 2">DSM 109957</strain>
    </source>
</reference>
<dbReference type="AlphaFoldDB" id="A0A7Y0EQN1"/>